<feature type="compositionally biased region" description="Polar residues" evidence="1">
    <location>
        <begin position="32"/>
        <end position="42"/>
    </location>
</feature>
<feature type="compositionally biased region" description="Polar residues" evidence="1">
    <location>
        <begin position="60"/>
        <end position="73"/>
    </location>
</feature>
<reference evidence="2 3" key="1">
    <citation type="submission" date="2019-05" db="EMBL/GenBank/DDBJ databases">
        <title>Another draft genome of Portunus trituberculatus and its Hox gene families provides insights of decapod evolution.</title>
        <authorList>
            <person name="Jeong J.-H."/>
            <person name="Song I."/>
            <person name="Kim S."/>
            <person name="Choi T."/>
            <person name="Kim D."/>
            <person name="Ryu S."/>
            <person name="Kim W."/>
        </authorList>
    </citation>
    <scope>NUCLEOTIDE SEQUENCE [LARGE SCALE GENOMIC DNA]</scope>
    <source>
        <tissue evidence="2">Muscle</tissue>
    </source>
</reference>
<comment type="caution">
    <text evidence="2">The sequence shown here is derived from an EMBL/GenBank/DDBJ whole genome shotgun (WGS) entry which is preliminary data.</text>
</comment>
<accession>A0A5B7F6T9</accession>
<dbReference type="Proteomes" id="UP000324222">
    <property type="component" value="Unassembled WGS sequence"/>
</dbReference>
<organism evidence="2 3">
    <name type="scientific">Portunus trituberculatus</name>
    <name type="common">Swimming crab</name>
    <name type="synonym">Neptunus trituberculatus</name>
    <dbReference type="NCBI Taxonomy" id="210409"/>
    <lineage>
        <taxon>Eukaryota</taxon>
        <taxon>Metazoa</taxon>
        <taxon>Ecdysozoa</taxon>
        <taxon>Arthropoda</taxon>
        <taxon>Crustacea</taxon>
        <taxon>Multicrustacea</taxon>
        <taxon>Malacostraca</taxon>
        <taxon>Eumalacostraca</taxon>
        <taxon>Eucarida</taxon>
        <taxon>Decapoda</taxon>
        <taxon>Pleocyemata</taxon>
        <taxon>Brachyura</taxon>
        <taxon>Eubrachyura</taxon>
        <taxon>Portunoidea</taxon>
        <taxon>Portunidae</taxon>
        <taxon>Portuninae</taxon>
        <taxon>Portunus</taxon>
    </lineage>
</organism>
<protein>
    <submittedName>
        <fullName evidence="2">Uncharacterized protein</fullName>
    </submittedName>
</protein>
<sequence length="99" mass="10962">MLHDSTRGCITSVIGRHRQPYVKKARQTIEVTNGALEQTNTRAGPEPSSESSPTIPLRPTRNQVQMSGTDDTTSSLKNIRYTALKLPCTVDHILRMRGS</sequence>
<dbReference type="AlphaFoldDB" id="A0A5B7F6T9"/>
<gene>
    <name evidence="2" type="ORF">E2C01_036944</name>
</gene>
<feature type="region of interest" description="Disordered" evidence="1">
    <location>
        <begin position="32"/>
        <end position="73"/>
    </location>
</feature>
<evidence type="ECO:0000313" key="2">
    <source>
        <dbReference type="EMBL" id="MPC43300.1"/>
    </source>
</evidence>
<evidence type="ECO:0000313" key="3">
    <source>
        <dbReference type="Proteomes" id="UP000324222"/>
    </source>
</evidence>
<evidence type="ECO:0000256" key="1">
    <source>
        <dbReference type="SAM" id="MobiDB-lite"/>
    </source>
</evidence>
<dbReference type="EMBL" id="VSRR010005771">
    <property type="protein sequence ID" value="MPC43300.1"/>
    <property type="molecule type" value="Genomic_DNA"/>
</dbReference>
<name>A0A5B7F6T9_PORTR</name>
<keyword evidence="3" id="KW-1185">Reference proteome</keyword>
<proteinExistence type="predicted"/>